<dbReference type="InterPro" id="IPR025699">
    <property type="entry name" value="ABC2_memb-like"/>
</dbReference>
<feature type="transmembrane region" description="Helical" evidence="1">
    <location>
        <begin position="147"/>
        <end position="164"/>
    </location>
</feature>
<accession>A0ABV4BMP7</accession>
<keyword evidence="1" id="KW-0812">Transmembrane</keyword>
<comment type="caution">
    <text evidence="2">The sequence shown here is derived from an EMBL/GenBank/DDBJ whole genome shotgun (WGS) entry which is preliminary data.</text>
</comment>
<proteinExistence type="predicted"/>
<keyword evidence="3" id="KW-1185">Reference proteome</keyword>
<gene>
    <name evidence="2" type="ORF">AB8U03_07555</name>
</gene>
<dbReference type="PANTHER" id="PTHR41309:SF2">
    <property type="entry name" value="MEMBRANE PROTEIN"/>
    <property type="match status" value="1"/>
</dbReference>
<dbReference type="PANTHER" id="PTHR41309">
    <property type="entry name" value="MEMBRANE PROTEIN-RELATED"/>
    <property type="match status" value="1"/>
</dbReference>
<feature type="transmembrane region" description="Helical" evidence="1">
    <location>
        <begin position="115"/>
        <end position="135"/>
    </location>
</feature>
<organism evidence="2 3">
    <name type="scientific">Clostridium moutaii</name>
    <dbReference type="NCBI Taxonomy" id="3240932"/>
    <lineage>
        <taxon>Bacteria</taxon>
        <taxon>Bacillati</taxon>
        <taxon>Bacillota</taxon>
        <taxon>Clostridia</taxon>
        <taxon>Eubacteriales</taxon>
        <taxon>Clostridiaceae</taxon>
        <taxon>Clostridium</taxon>
    </lineage>
</organism>
<dbReference type="EMBL" id="JBGEWD010000006">
    <property type="protein sequence ID" value="MEY8000054.1"/>
    <property type="molecule type" value="Genomic_DNA"/>
</dbReference>
<sequence length="218" mass="24939">MWNLVLKDILIQKKISLFFIAFLIFAILLFQRSNGNFSGYISLVLFCISSNFIENAALKDEISEKIIVSFPLKRSDIISAKYLSMFVSMGIAIIIYYLILLVLTALGIVNDQNFMNSNILFIYMGQTLFYSSLYFPANFKFGYSKIRYLNTILTILVALSPLFFEGNSHLKNIILKIISYLNNAFNLGGAWICTFLLMILLLVSFIISCQVYKNKDLN</sequence>
<keyword evidence="1" id="KW-1133">Transmembrane helix</keyword>
<feature type="transmembrane region" description="Helical" evidence="1">
    <location>
        <begin position="15"/>
        <end position="31"/>
    </location>
</feature>
<keyword evidence="1" id="KW-0472">Membrane</keyword>
<protein>
    <submittedName>
        <fullName evidence="2">ABC-2 transporter permease</fullName>
    </submittedName>
</protein>
<feature type="transmembrane region" description="Helical" evidence="1">
    <location>
        <begin position="82"/>
        <end position="109"/>
    </location>
</feature>
<evidence type="ECO:0000313" key="2">
    <source>
        <dbReference type="EMBL" id="MEY8000054.1"/>
    </source>
</evidence>
<dbReference type="Proteomes" id="UP001564657">
    <property type="component" value="Unassembled WGS sequence"/>
</dbReference>
<evidence type="ECO:0000256" key="1">
    <source>
        <dbReference type="SAM" id="Phobius"/>
    </source>
</evidence>
<feature type="transmembrane region" description="Helical" evidence="1">
    <location>
        <begin position="184"/>
        <end position="207"/>
    </location>
</feature>
<name>A0ABV4BMP7_9CLOT</name>
<dbReference type="Pfam" id="PF13346">
    <property type="entry name" value="ABC2_membrane_5"/>
    <property type="match status" value="1"/>
</dbReference>
<dbReference type="RefSeq" id="WP_369703947.1">
    <property type="nucleotide sequence ID" value="NZ_JBGEWD010000006.1"/>
</dbReference>
<reference evidence="2 3" key="1">
    <citation type="submission" date="2024-08" db="EMBL/GenBank/DDBJ databases">
        <title>Clostridium lapicellarii sp. nov., and Clostridium renhuaiense sp. nov., two species isolated from the mud in a fermentation cellar used for producing sauce-flavour Chinese liquors.</title>
        <authorList>
            <person name="Yang F."/>
            <person name="Wang H."/>
            <person name="Chen L.Q."/>
            <person name="Zhou N."/>
            <person name="Lu J.J."/>
            <person name="Pu X.X."/>
            <person name="Wan B."/>
            <person name="Wang L."/>
            <person name="Liu S.J."/>
        </authorList>
    </citation>
    <scope>NUCLEOTIDE SEQUENCE [LARGE SCALE GENOMIC DNA]</scope>
    <source>
        <strain evidence="2 3">MT-5</strain>
    </source>
</reference>
<evidence type="ECO:0000313" key="3">
    <source>
        <dbReference type="Proteomes" id="UP001564657"/>
    </source>
</evidence>